<organism evidence="4 5">
    <name type="scientific">Diaporthe helianthi</name>
    <dbReference type="NCBI Taxonomy" id="158607"/>
    <lineage>
        <taxon>Eukaryota</taxon>
        <taxon>Fungi</taxon>
        <taxon>Dikarya</taxon>
        <taxon>Ascomycota</taxon>
        <taxon>Pezizomycotina</taxon>
        <taxon>Sordariomycetes</taxon>
        <taxon>Sordariomycetidae</taxon>
        <taxon>Diaporthales</taxon>
        <taxon>Diaporthaceae</taxon>
        <taxon>Diaporthe</taxon>
    </lineage>
</organism>
<dbReference type="Pfam" id="PF00172">
    <property type="entry name" value="Zn_clus"/>
    <property type="match status" value="1"/>
</dbReference>
<dbReference type="InterPro" id="IPR001138">
    <property type="entry name" value="Zn2Cys6_DnaBD"/>
</dbReference>
<dbReference type="PROSITE" id="PS50048">
    <property type="entry name" value="ZN2_CY6_FUNGAL_2"/>
    <property type="match status" value="1"/>
</dbReference>
<dbReference type="Gene3D" id="4.10.240.10">
    <property type="entry name" value="Zn(2)-C6 fungal-type DNA-binding domain"/>
    <property type="match status" value="1"/>
</dbReference>
<dbReference type="SUPFAM" id="SSF57701">
    <property type="entry name" value="Zn2/Cys6 DNA-binding domain"/>
    <property type="match status" value="1"/>
</dbReference>
<reference evidence="4" key="1">
    <citation type="submission" date="2017-09" db="EMBL/GenBank/DDBJ databases">
        <title>Polyketide synthases of a Diaporthe helianthi virulent isolate.</title>
        <authorList>
            <person name="Baroncelli R."/>
        </authorList>
    </citation>
    <scope>NUCLEOTIDE SEQUENCE [LARGE SCALE GENOMIC DNA]</scope>
    <source>
        <strain evidence="4">7/96</strain>
    </source>
</reference>
<accession>A0A2P5IAL1</accession>
<dbReference type="AlphaFoldDB" id="A0A2P5IAL1"/>
<evidence type="ECO:0000313" key="5">
    <source>
        <dbReference type="Proteomes" id="UP000094444"/>
    </source>
</evidence>
<keyword evidence="5" id="KW-1185">Reference proteome</keyword>
<dbReference type="GO" id="GO:0000981">
    <property type="term" value="F:DNA-binding transcription factor activity, RNA polymerase II-specific"/>
    <property type="evidence" value="ECO:0007669"/>
    <property type="project" value="InterPro"/>
</dbReference>
<dbReference type="Proteomes" id="UP000094444">
    <property type="component" value="Unassembled WGS sequence"/>
</dbReference>
<name>A0A2P5IAL1_DIAHE</name>
<evidence type="ECO:0000256" key="1">
    <source>
        <dbReference type="ARBA" id="ARBA00023242"/>
    </source>
</evidence>
<dbReference type="SMART" id="SM00066">
    <property type="entry name" value="GAL4"/>
    <property type="match status" value="1"/>
</dbReference>
<dbReference type="CDD" id="cd00067">
    <property type="entry name" value="GAL4"/>
    <property type="match status" value="1"/>
</dbReference>
<comment type="caution">
    <text evidence="4">The sequence shown here is derived from an EMBL/GenBank/DDBJ whole genome shotgun (WGS) entry which is preliminary data.</text>
</comment>
<feature type="region of interest" description="Disordered" evidence="2">
    <location>
        <begin position="213"/>
        <end position="232"/>
    </location>
</feature>
<protein>
    <recommendedName>
        <fullName evidence="3">Zn(2)-C6 fungal-type domain-containing protein</fullName>
    </recommendedName>
</protein>
<sequence>MGSIDMTVESKACLTCARAKRKCERQIPACRRCQSRGMRCEYPTVTSSCDAPARPQIRQQHATVSDDPLSQLLFGLSEDMMMPTDGLLSHHHHHYNNNLDTVIGDTSSIQPLASLPWYLEEASWDVDHMVSAHSTAPYCSAVLRTYTDNVNEWLTRWVETGSCPFIHERTYKHHTPRCVQDAYTALSTYQNRKESNKPIITSLLEQRMKQLLADQPLPPPGTTTTSTNDEDAGSAALNTFEHLARVHALLIYQIICLYDGDIRLRHVAETQIPTLNSWLRQLVSSAQRTAAQGPETFISPMVTPPDSHQESISHSLEQIGGQNNGDQEWMSLASALALSPEDTAWYAWLFAETIRRTWLIATAMQSVYLTLQVLWAPCPGGLPITTRKGAFEASSSFAWSACCEGHRKGVDFARRHEDRLFEECRPEDLDEFTVRLLEINYGAEKVERWKYGR</sequence>
<dbReference type="EMBL" id="MAVT02000105">
    <property type="protein sequence ID" value="POS79549.1"/>
    <property type="molecule type" value="Genomic_DNA"/>
</dbReference>
<dbReference type="STRING" id="158607.A0A2P5IAL1"/>
<gene>
    <name evidence="4" type="ORF">DHEL01_v202048</name>
</gene>
<keyword evidence="1" id="KW-0539">Nucleus</keyword>
<proteinExistence type="predicted"/>
<evidence type="ECO:0000313" key="4">
    <source>
        <dbReference type="EMBL" id="POS79549.1"/>
    </source>
</evidence>
<dbReference type="OrthoDB" id="5355161at2759"/>
<dbReference type="InterPro" id="IPR036864">
    <property type="entry name" value="Zn2-C6_fun-type_DNA-bd_sf"/>
</dbReference>
<dbReference type="GO" id="GO:0008270">
    <property type="term" value="F:zinc ion binding"/>
    <property type="evidence" value="ECO:0007669"/>
    <property type="project" value="InterPro"/>
</dbReference>
<dbReference type="InParanoid" id="A0A2P5IAL1"/>
<dbReference type="PROSITE" id="PS00463">
    <property type="entry name" value="ZN2_CY6_FUNGAL_1"/>
    <property type="match status" value="1"/>
</dbReference>
<evidence type="ECO:0000259" key="3">
    <source>
        <dbReference type="PROSITE" id="PS50048"/>
    </source>
</evidence>
<feature type="domain" description="Zn(2)-C6 fungal-type" evidence="3">
    <location>
        <begin position="12"/>
        <end position="42"/>
    </location>
</feature>
<evidence type="ECO:0000256" key="2">
    <source>
        <dbReference type="SAM" id="MobiDB-lite"/>
    </source>
</evidence>